<accession>A0ABT0BDC8</accession>
<dbReference type="EMBL" id="JALHLF010000029">
    <property type="protein sequence ID" value="MCJ2182910.1"/>
    <property type="molecule type" value="Genomic_DNA"/>
</dbReference>
<dbReference type="Pfam" id="PF00126">
    <property type="entry name" value="HTH_1"/>
    <property type="match status" value="1"/>
</dbReference>
<keyword evidence="3" id="KW-0238">DNA-binding</keyword>
<dbReference type="InterPro" id="IPR000847">
    <property type="entry name" value="LysR_HTH_N"/>
</dbReference>
<evidence type="ECO:0000256" key="4">
    <source>
        <dbReference type="ARBA" id="ARBA00023163"/>
    </source>
</evidence>
<evidence type="ECO:0000256" key="3">
    <source>
        <dbReference type="ARBA" id="ARBA00023125"/>
    </source>
</evidence>
<dbReference type="RefSeq" id="WP_244019700.1">
    <property type="nucleotide sequence ID" value="NZ_JALHLF010000029.1"/>
</dbReference>
<keyword evidence="4" id="KW-0804">Transcription</keyword>
<dbReference type="PANTHER" id="PTHR30537:SF26">
    <property type="entry name" value="GLYCINE CLEAVAGE SYSTEM TRANSCRIPTIONAL ACTIVATOR"/>
    <property type="match status" value="1"/>
</dbReference>
<dbReference type="Pfam" id="PF03466">
    <property type="entry name" value="LysR_substrate"/>
    <property type="match status" value="1"/>
</dbReference>
<name>A0ABT0BDC8_9SPHN</name>
<feature type="domain" description="HTH lysR-type" evidence="5">
    <location>
        <begin position="10"/>
        <end position="67"/>
    </location>
</feature>
<keyword evidence="7" id="KW-1185">Reference proteome</keyword>
<dbReference type="SUPFAM" id="SSF53850">
    <property type="entry name" value="Periplasmic binding protein-like II"/>
    <property type="match status" value="1"/>
</dbReference>
<dbReference type="PANTHER" id="PTHR30537">
    <property type="entry name" value="HTH-TYPE TRANSCRIPTIONAL REGULATOR"/>
    <property type="match status" value="1"/>
</dbReference>
<dbReference type="PROSITE" id="PS50931">
    <property type="entry name" value="HTH_LYSR"/>
    <property type="match status" value="1"/>
</dbReference>
<dbReference type="Gene3D" id="1.10.10.10">
    <property type="entry name" value="Winged helix-like DNA-binding domain superfamily/Winged helix DNA-binding domain"/>
    <property type="match status" value="1"/>
</dbReference>
<dbReference type="Gene3D" id="3.40.190.10">
    <property type="entry name" value="Periplasmic binding protein-like II"/>
    <property type="match status" value="2"/>
</dbReference>
<dbReference type="PRINTS" id="PR00039">
    <property type="entry name" value="HTHLYSR"/>
</dbReference>
<proteinExistence type="inferred from homology"/>
<dbReference type="InterPro" id="IPR036390">
    <property type="entry name" value="WH_DNA-bd_sf"/>
</dbReference>
<protein>
    <submittedName>
        <fullName evidence="6">LysR substrate-binding domain-containing protein</fullName>
    </submittedName>
</protein>
<comment type="caution">
    <text evidence="6">The sequence shown here is derived from an EMBL/GenBank/DDBJ whole genome shotgun (WGS) entry which is preliminary data.</text>
</comment>
<dbReference type="InterPro" id="IPR005119">
    <property type="entry name" value="LysR_subst-bd"/>
</dbReference>
<dbReference type="InterPro" id="IPR058163">
    <property type="entry name" value="LysR-type_TF_proteobact-type"/>
</dbReference>
<keyword evidence="2" id="KW-0805">Transcription regulation</keyword>
<gene>
    <name evidence="6" type="ORF">MTR62_09430</name>
</gene>
<dbReference type="SUPFAM" id="SSF46785">
    <property type="entry name" value="Winged helix' DNA-binding domain"/>
    <property type="match status" value="1"/>
</dbReference>
<evidence type="ECO:0000256" key="2">
    <source>
        <dbReference type="ARBA" id="ARBA00023015"/>
    </source>
</evidence>
<evidence type="ECO:0000256" key="1">
    <source>
        <dbReference type="ARBA" id="ARBA00009437"/>
    </source>
</evidence>
<evidence type="ECO:0000313" key="6">
    <source>
        <dbReference type="EMBL" id="MCJ2182910.1"/>
    </source>
</evidence>
<comment type="similarity">
    <text evidence="1">Belongs to the LysR transcriptional regulatory family.</text>
</comment>
<organism evidence="6 7">
    <name type="scientific">Novosphingobium organovorum</name>
    <dbReference type="NCBI Taxonomy" id="2930092"/>
    <lineage>
        <taxon>Bacteria</taxon>
        <taxon>Pseudomonadati</taxon>
        <taxon>Pseudomonadota</taxon>
        <taxon>Alphaproteobacteria</taxon>
        <taxon>Sphingomonadales</taxon>
        <taxon>Sphingomonadaceae</taxon>
        <taxon>Novosphingobium</taxon>
    </lineage>
</organism>
<dbReference type="Proteomes" id="UP001162881">
    <property type="component" value="Unassembled WGS sequence"/>
</dbReference>
<dbReference type="InterPro" id="IPR036388">
    <property type="entry name" value="WH-like_DNA-bd_sf"/>
</dbReference>
<sequence>MNEDDRRSLPPMAMLHSFETAARTGSFTAAASALRLTQGAVSRNIAALEDWLGASLFERSGRRVRLNETGQRYREAIAPALAAIRRATTQLLDPGPEHALELAVLPSFGMRWLAPRLPRLSQAHPDLVVNITARSDLFDFAHEAFDAAIHVGAADWPGAAHDRLFREQVVPVVAPAVRERFAIAQPADLLRVPLLAQSRRKDAWTRWFAQSGLDAPQGMAVQTLSHFLMLAQAVKAGAGAALLPSFLIGPELAAGELVVPVAIALTEERSYWLAYPESGARSPALDRFRDWLQRESAADRGTDAISG</sequence>
<evidence type="ECO:0000259" key="5">
    <source>
        <dbReference type="PROSITE" id="PS50931"/>
    </source>
</evidence>
<reference evidence="6" key="1">
    <citation type="submission" date="2022-03" db="EMBL/GenBank/DDBJ databases">
        <title>Identification of a novel bacterium isolated from mangrove sediments.</title>
        <authorList>
            <person name="Pan X."/>
        </authorList>
    </citation>
    <scope>NUCLEOTIDE SEQUENCE</scope>
    <source>
        <strain evidence="6">B1949</strain>
    </source>
</reference>
<evidence type="ECO:0000313" key="7">
    <source>
        <dbReference type="Proteomes" id="UP001162881"/>
    </source>
</evidence>